<sequence length="560" mass="61920">MKFSIRKKLWFGFGFVLFLLVTISVVSLFTINDLSNRYQNILDIEVEKINLAKEIEVYQNEAEVSVFEYIVLNTPRSIVEIKDSQNNGFVAIATLKALTKDKNIYDLIISLESSTSKFYKSADQIISLHSSGRNLDEALNTMKDNNNIVTEQINQIIELESQNIAQVKSDIESHQLRSFFIVQIITITNIILGLAIATVMGFYITNPIRKVTSGLDEIANGNLSIEPLHIKNSDEIGLMAQTYNKMLTDLRNIVQKVRDSSVQLASSAEQLSATSEETLASSQMVATSTEKQLLTSEQQVQLMETSVEQLKMLDSSVHQIETSNEKMIHSTQSVHQYVEKGSEVVSEVVTQMDLIHETFNETTEMIKNMESKTNVIHNITSLITDISEQTNLLALNAAIEAARAGEYGKGFAVVANEVKKLAEQSKNSASRINEMVKEIQLASKEAANSITNGGSKVNDGIVKTQESLQVFTKIKDSVQDVITKAETVTNAIKEIQELTTSVSGSIVQVQTYAKDVASLSNEASFATDQHLAANEEIASSSQSLTKLADTLQTEVGHFKI</sequence>
<evidence type="ECO:0000256" key="4">
    <source>
        <dbReference type="ARBA" id="ARBA00023224"/>
    </source>
</evidence>
<dbReference type="CDD" id="cd11386">
    <property type="entry name" value="MCP_signal"/>
    <property type="match status" value="1"/>
</dbReference>
<keyword evidence="3 7" id="KW-0472">Membrane</keyword>
<dbReference type="SUPFAM" id="SSF58104">
    <property type="entry name" value="Methyl-accepting chemotaxis protein (MCP) signaling domain"/>
    <property type="match status" value="1"/>
</dbReference>
<evidence type="ECO:0000313" key="11">
    <source>
        <dbReference type="Proteomes" id="UP000219252"/>
    </source>
</evidence>
<dbReference type="Gene3D" id="1.10.287.950">
    <property type="entry name" value="Methyl-accepting chemotaxis protein"/>
    <property type="match status" value="1"/>
</dbReference>
<evidence type="ECO:0000256" key="3">
    <source>
        <dbReference type="ARBA" id="ARBA00023136"/>
    </source>
</evidence>
<dbReference type="SMART" id="SM00283">
    <property type="entry name" value="MA"/>
    <property type="match status" value="1"/>
</dbReference>
<dbReference type="CDD" id="cd06225">
    <property type="entry name" value="HAMP"/>
    <property type="match status" value="1"/>
</dbReference>
<reference evidence="11" key="1">
    <citation type="submission" date="2017-08" db="EMBL/GenBank/DDBJ databases">
        <authorList>
            <person name="Varghese N."/>
            <person name="Submissions S."/>
        </authorList>
    </citation>
    <scope>NUCLEOTIDE SEQUENCE [LARGE SCALE GENOMIC DNA]</scope>
    <source>
        <strain evidence="11">JC23</strain>
    </source>
</reference>
<feature type="transmembrane region" description="Helical" evidence="7">
    <location>
        <begin position="179"/>
        <end position="204"/>
    </location>
</feature>
<organism evidence="10 11">
    <name type="scientific">Ureibacillus acetophenoni</name>
    <dbReference type="NCBI Taxonomy" id="614649"/>
    <lineage>
        <taxon>Bacteria</taxon>
        <taxon>Bacillati</taxon>
        <taxon>Bacillota</taxon>
        <taxon>Bacilli</taxon>
        <taxon>Bacillales</taxon>
        <taxon>Caryophanaceae</taxon>
        <taxon>Ureibacillus</taxon>
    </lineage>
</organism>
<proteinExistence type="inferred from homology"/>
<evidence type="ECO:0000259" key="8">
    <source>
        <dbReference type="PROSITE" id="PS50111"/>
    </source>
</evidence>
<dbReference type="InterPro" id="IPR003660">
    <property type="entry name" value="HAMP_dom"/>
</dbReference>
<dbReference type="Proteomes" id="UP000219252">
    <property type="component" value="Unassembled WGS sequence"/>
</dbReference>
<dbReference type="PROSITE" id="PS50885">
    <property type="entry name" value="HAMP"/>
    <property type="match status" value="1"/>
</dbReference>
<dbReference type="Pfam" id="PF00015">
    <property type="entry name" value="MCPsignal"/>
    <property type="match status" value="1"/>
</dbReference>
<feature type="domain" description="HAMP" evidence="9">
    <location>
        <begin position="202"/>
        <end position="255"/>
    </location>
</feature>
<evidence type="ECO:0000256" key="2">
    <source>
        <dbReference type="ARBA" id="ARBA00022475"/>
    </source>
</evidence>
<evidence type="ECO:0000256" key="6">
    <source>
        <dbReference type="PROSITE-ProRule" id="PRU00284"/>
    </source>
</evidence>
<dbReference type="AlphaFoldDB" id="A0A285U8Q5"/>
<dbReference type="Pfam" id="PF12729">
    <property type="entry name" value="4HB_MCP_1"/>
    <property type="match status" value="1"/>
</dbReference>
<evidence type="ECO:0000256" key="1">
    <source>
        <dbReference type="ARBA" id="ARBA00004236"/>
    </source>
</evidence>
<name>A0A285U8Q5_9BACL</name>
<feature type="domain" description="Methyl-accepting transducer" evidence="8">
    <location>
        <begin position="274"/>
        <end position="510"/>
    </location>
</feature>
<evidence type="ECO:0000259" key="9">
    <source>
        <dbReference type="PROSITE" id="PS50885"/>
    </source>
</evidence>
<evidence type="ECO:0000256" key="7">
    <source>
        <dbReference type="SAM" id="Phobius"/>
    </source>
</evidence>
<keyword evidence="2" id="KW-1003">Cell membrane</keyword>
<keyword evidence="7" id="KW-1133">Transmembrane helix</keyword>
<dbReference type="PANTHER" id="PTHR32089">
    <property type="entry name" value="METHYL-ACCEPTING CHEMOTAXIS PROTEIN MCPB"/>
    <property type="match status" value="1"/>
</dbReference>
<protein>
    <submittedName>
        <fullName evidence="10">Methyl-accepting chemotaxis protein</fullName>
    </submittedName>
</protein>
<accession>A0A285U8Q5</accession>
<dbReference type="RefSeq" id="WP_170949433.1">
    <property type="nucleotide sequence ID" value="NZ_OBQC01000004.1"/>
</dbReference>
<dbReference type="GO" id="GO:0005886">
    <property type="term" value="C:plasma membrane"/>
    <property type="evidence" value="ECO:0007669"/>
    <property type="project" value="UniProtKB-SubCell"/>
</dbReference>
<keyword evidence="11" id="KW-1185">Reference proteome</keyword>
<dbReference type="EMBL" id="OBQC01000004">
    <property type="protein sequence ID" value="SOC38222.1"/>
    <property type="molecule type" value="Genomic_DNA"/>
</dbReference>
<keyword evidence="4 6" id="KW-0807">Transducer</keyword>
<keyword evidence="7" id="KW-0812">Transmembrane</keyword>
<dbReference type="GO" id="GO:0007165">
    <property type="term" value="P:signal transduction"/>
    <property type="evidence" value="ECO:0007669"/>
    <property type="project" value="UniProtKB-KW"/>
</dbReference>
<dbReference type="Gene3D" id="6.10.340.10">
    <property type="match status" value="1"/>
</dbReference>
<comment type="subcellular location">
    <subcellularLocation>
        <location evidence="1">Cell membrane</location>
    </subcellularLocation>
</comment>
<evidence type="ECO:0000313" key="10">
    <source>
        <dbReference type="EMBL" id="SOC38222.1"/>
    </source>
</evidence>
<gene>
    <name evidence="10" type="ORF">SAMN05877842_10461</name>
</gene>
<comment type="similarity">
    <text evidence="5">Belongs to the methyl-accepting chemotaxis (MCP) protein family.</text>
</comment>
<dbReference type="SMART" id="SM00304">
    <property type="entry name" value="HAMP"/>
    <property type="match status" value="1"/>
</dbReference>
<evidence type="ECO:0000256" key="5">
    <source>
        <dbReference type="ARBA" id="ARBA00029447"/>
    </source>
</evidence>
<dbReference type="InterPro" id="IPR024478">
    <property type="entry name" value="HlyB_4HB_MCP"/>
</dbReference>
<dbReference type="Pfam" id="PF00672">
    <property type="entry name" value="HAMP"/>
    <property type="match status" value="1"/>
</dbReference>
<dbReference type="PANTHER" id="PTHR32089:SF112">
    <property type="entry name" value="LYSOZYME-LIKE PROTEIN-RELATED"/>
    <property type="match status" value="1"/>
</dbReference>
<dbReference type="PROSITE" id="PS50111">
    <property type="entry name" value="CHEMOTAXIS_TRANSDUC_2"/>
    <property type="match status" value="1"/>
</dbReference>
<dbReference type="InterPro" id="IPR004089">
    <property type="entry name" value="MCPsignal_dom"/>
</dbReference>